<evidence type="ECO:0000313" key="2">
    <source>
        <dbReference type="EMBL" id="MBN9643490.1"/>
    </source>
</evidence>
<keyword evidence="1" id="KW-1133">Transmembrane helix</keyword>
<dbReference type="AlphaFoldDB" id="A0A939IWJ7"/>
<feature type="transmembrane region" description="Helical" evidence="1">
    <location>
        <begin position="83"/>
        <end position="103"/>
    </location>
</feature>
<reference evidence="2" key="1">
    <citation type="submission" date="2021-03" db="EMBL/GenBank/DDBJ databases">
        <authorList>
            <person name="Sun Q."/>
        </authorList>
    </citation>
    <scope>NUCLEOTIDE SEQUENCE</scope>
    <source>
        <strain evidence="2">CCM 8862</strain>
    </source>
</reference>
<keyword evidence="1" id="KW-0472">Membrane</keyword>
<dbReference type="EMBL" id="JAFLEQ010000003">
    <property type="protein sequence ID" value="MBN9643490.1"/>
    <property type="molecule type" value="Genomic_DNA"/>
</dbReference>
<organism evidence="2 3">
    <name type="scientific">Corynebacterium mendelii</name>
    <dbReference type="NCBI Taxonomy" id="2765362"/>
    <lineage>
        <taxon>Bacteria</taxon>
        <taxon>Bacillati</taxon>
        <taxon>Actinomycetota</taxon>
        <taxon>Actinomycetes</taxon>
        <taxon>Mycobacteriales</taxon>
        <taxon>Corynebacteriaceae</taxon>
        <taxon>Corynebacterium</taxon>
    </lineage>
</organism>
<name>A0A939IWJ7_9CORY</name>
<comment type="caution">
    <text evidence="2">The sequence shown here is derived from an EMBL/GenBank/DDBJ whole genome shotgun (WGS) entry which is preliminary data.</text>
</comment>
<feature type="transmembrane region" description="Helical" evidence="1">
    <location>
        <begin position="109"/>
        <end position="125"/>
    </location>
</feature>
<evidence type="ECO:0000256" key="1">
    <source>
        <dbReference type="SAM" id="Phobius"/>
    </source>
</evidence>
<gene>
    <name evidence="2" type="ORF">JZY06_02440</name>
</gene>
<keyword evidence="3" id="KW-1185">Reference proteome</keyword>
<feature type="transmembrane region" description="Helical" evidence="1">
    <location>
        <begin position="21"/>
        <end position="41"/>
    </location>
</feature>
<dbReference type="Proteomes" id="UP000664332">
    <property type="component" value="Unassembled WGS sequence"/>
</dbReference>
<dbReference type="RefSeq" id="WP_207118193.1">
    <property type="nucleotide sequence ID" value="NZ_JAFLEQ010000003.1"/>
</dbReference>
<feature type="transmembrane region" description="Helical" evidence="1">
    <location>
        <begin position="53"/>
        <end position="71"/>
    </location>
</feature>
<proteinExistence type="predicted"/>
<accession>A0A939IWJ7</accession>
<protein>
    <submittedName>
        <fullName evidence="2">Uncharacterized protein</fullName>
    </submittedName>
</protein>
<sequence>MNPSNTQPNRPPATVPTAIRIGGAFLVLAFVMFITFAVHAFREGFFSAFEVTPTFLLNCAAGLIVGAFFTVGAAQRANMSRLIALGAAVGMIIVGRFVPHVVLMSMESFWLPAYGVASLIAGVLIRNRIMKQN</sequence>
<keyword evidence="1" id="KW-0812">Transmembrane</keyword>
<evidence type="ECO:0000313" key="3">
    <source>
        <dbReference type="Proteomes" id="UP000664332"/>
    </source>
</evidence>